<proteinExistence type="predicted"/>
<dbReference type="GO" id="GO:0005886">
    <property type="term" value="C:plasma membrane"/>
    <property type="evidence" value="ECO:0007669"/>
    <property type="project" value="TreeGrafter"/>
</dbReference>
<gene>
    <name evidence="2" type="ORF">HDA32_004424</name>
</gene>
<dbReference type="Pfam" id="PF02698">
    <property type="entry name" value="DUF218"/>
    <property type="match status" value="1"/>
</dbReference>
<keyword evidence="3" id="KW-1185">Reference proteome</keyword>
<dbReference type="AlphaFoldDB" id="A0A852U5E8"/>
<dbReference type="InterPro" id="IPR051599">
    <property type="entry name" value="Cell_Envelope_Assoc"/>
</dbReference>
<organism evidence="2 3">
    <name type="scientific">Spinactinospora alkalitolerans</name>
    <dbReference type="NCBI Taxonomy" id="687207"/>
    <lineage>
        <taxon>Bacteria</taxon>
        <taxon>Bacillati</taxon>
        <taxon>Actinomycetota</taxon>
        <taxon>Actinomycetes</taxon>
        <taxon>Streptosporangiales</taxon>
        <taxon>Nocardiopsidaceae</taxon>
        <taxon>Spinactinospora</taxon>
    </lineage>
</organism>
<name>A0A852U5E8_9ACTN</name>
<evidence type="ECO:0000313" key="3">
    <source>
        <dbReference type="Proteomes" id="UP000589036"/>
    </source>
</evidence>
<dbReference type="EMBL" id="JACCCC010000001">
    <property type="protein sequence ID" value="NYE49304.1"/>
    <property type="molecule type" value="Genomic_DNA"/>
</dbReference>
<comment type="caution">
    <text evidence="2">The sequence shown here is derived from an EMBL/GenBank/DDBJ whole genome shotgun (WGS) entry which is preliminary data.</text>
</comment>
<dbReference type="Proteomes" id="UP000589036">
    <property type="component" value="Unassembled WGS sequence"/>
</dbReference>
<dbReference type="PANTHER" id="PTHR30336">
    <property type="entry name" value="INNER MEMBRANE PROTEIN, PROBABLE PERMEASE"/>
    <property type="match status" value="1"/>
</dbReference>
<evidence type="ECO:0000313" key="2">
    <source>
        <dbReference type="EMBL" id="NYE49304.1"/>
    </source>
</evidence>
<accession>A0A852U5E8</accession>
<evidence type="ECO:0000259" key="1">
    <source>
        <dbReference type="Pfam" id="PF02698"/>
    </source>
</evidence>
<protein>
    <submittedName>
        <fullName evidence="2">Vancomycin permeability regulator SanA</fullName>
    </submittedName>
</protein>
<reference evidence="2 3" key="1">
    <citation type="submission" date="2020-07" db="EMBL/GenBank/DDBJ databases">
        <title>Sequencing the genomes of 1000 actinobacteria strains.</title>
        <authorList>
            <person name="Klenk H.-P."/>
        </authorList>
    </citation>
    <scope>NUCLEOTIDE SEQUENCE [LARGE SCALE GENOMIC DNA]</scope>
    <source>
        <strain evidence="2 3">CXB654</strain>
    </source>
</reference>
<dbReference type="CDD" id="cd06259">
    <property type="entry name" value="YdcF-like"/>
    <property type="match status" value="1"/>
</dbReference>
<feature type="domain" description="DUF218" evidence="1">
    <location>
        <begin position="43"/>
        <end position="158"/>
    </location>
</feature>
<dbReference type="PANTHER" id="PTHR30336:SF6">
    <property type="entry name" value="INTEGRAL MEMBRANE PROTEIN"/>
    <property type="match status" value="1"/>
</dbReference>
<dbReference type="RefSeq" id="WP_376766975.1">
    <property type="nucleotide sequence ID" value="NZ_BAAAYY010000031.1"/>
</dbReference>
<dbReference type="InterPro" id="IPR003848">
    <property type="entry name" value="DUF218"/>
</dbReference>
<sequence>MRTGTWTRAAVAGVALALAPTAWMYAASARRRFGAAEVPERPVAIVLGAAAWPDGPSPLLARRLDLAAELLRSGKVRALLVSGDNRRESGFETDVMTDHLVRQGVPEEAITADPAGYRTWESCVRARGAYGVTAATVVTQSFHLPRAVTLCRAVGVDAVGVGDPSLARRSRSTGYGYLRELGANARAVCDVVRWLSRRS</sequence>